<gene>
    <name evidence="2" type="ORF">FNU76_18785</name>
</gene>
<keyword evidence="3" id="KW-1185">Reference proteome</keyword>
<dbReference type="RefSeq" id="WP_144279615.1">
    <property type="nucleotide sequence ID" value="NZ_CP041730.1"/>
</dbReference>
<keyword evidence="1" id="KW-1133">Transmembrane helix</keyword>
<sequence>MKEVCYWAFCFAPPSGSPPNKIFGFSEFLAAVALLAIVYTITDVRYKFRIAVAPGPLYKSTFAVMTIIGLQTLLTEVWINEKWWTLSPTWLTLSIWQGIFGLLFLGTFLTWMYYAFLYPAIFGKRNAERYRMELYRYILRGDEDELKIIAHEVALSAKSLVAKSYCIPNPYHDVNKPLITTSNVTETGKHAGSILLLIANRKFCRQIVGASPVTAQEIFNAMSNTKVFNIPIGHFARNITIEAIAHGESFLYEEAEGFNSGLLGYIKPVSQAVYGDFNLIESLATYSISAFDISPEEQYKWKSTQWEAYYTAFLYTLEDCLTMDLQLQRSLPVSLTFMRIQQAFHDIKNMDELKAYSGDTLHRLVVAANFIEKAVNLISSQKLHPVLSHGVNNRPRLNGILDDVAELIFEIFFTLSCIRKSIGLEENFNRSFLWGSLWGLGKPGAAWKIIRLKVRRLLYDSITFLAKAPNPKDSRILGLCLNELGFTTNKNDRSTHALKKVTISWVKENYLKLRQKSPAIAETVLIGRLSFDEAESRLVLTHSTKIYLDLLRPEDSSHGAIVADEI</sequence>
<dbReference type="EMBL" id="CP041730">
    <property type="protein sequence ID" value="QDQ28228.1"/>
    <property type="molecule type" value="Genomic_DNA"/>
</dbReference>
<feature type="transmembrane region" description="Helical" evidence="1">
    <location>
        <begin position="22"/>
        <end position="41"/>
    </location>
</feature>
<dbReference type="AlphaFoldDB" id="A0A516SJK6"/>
<organism evidence="2 3">
    <name type="scientific">Chitinimonas arctica</name>
    <dbReference type="NCBI Taxonomy" id="2594795"/>
    <lineage>
        <taxon>Bacteria</taxon>
        <taxon>Pseudomonadati</taxon>
        <taxon>Pseudomonadota</taxon>
        <taxon>Betaproteobacteria</taxon>
        <taxon>Neisseriales</taxon>
        <taxon>Chitinibacteraceae</taxon>
        <taxon>Chitinimonas</taxon>
    </lineage>
</organism>
<keyword evidence="1" id="KW-0812">Transmembrane</keyword>
<feature type="transmembrane region" description="Helical" evidence="1">
    <location>
        <begin position="99"/>
        <end position="122"/>
    </location>
</feature>
<protein>
    <submittedName>
        <fullName evidence="2">Uncharacterized protein</fullName>
    </submittedName>
</protein>
<reference evidence="3" key="1">
    <citation type="submission" date="2019-07" db="EMBL/GenBank/DDBJ databases">
        <title>Chitinimonas sp. nov., isolated from Ny-Alesund, arctica soil.</title>
        <authorList>
            <person name="Xu Q."/>
            <person name="Peng F."/>
        </authorList>
    </citation>
    <scope>NUCLEOTIDE SEQUENCE [LARGE SCALE GENOMIC DNA]</scope>
    <source>
        <strain evidence="3">R3-44</strain>
    </source>
</reference>
<evidence type="ECO:0000313" key="2">
    <source>
        <dbReference type="EMBL" id="QDQ28228.1"/>
    </source>
</evidence>
<dbReference type="OrthoDB" id="9148386at2"/>
<evidence type="ECO:0000256" key="1">
    <source>
        <dbReference type="SAM" id="Phobius"/>
    </source>
</evidence>
<name>A0A516SJK6_9NEIS</name>
<proteinExistence type="predicted"/>
<evidence type="ECO:0000313" key="3">
    <source>
        <dbReference type="Proteomes" id="UP000317550"/>
    </source>
</evidence>
<keyword evidence="1" id="KW-0472">Membrane</keyword>
<dbReference type="Proteomes" id="UP000317550">
    <property type="component" value="Chromosome"/>
</dbReference>
<accession>A0A516SJK6</accession>
<dbReference type="KEGG" id="cari:FNU76_18785"/>